<feature type="transmembrane region" description="Helical" evidence="4">
    <location>
        <begin position="258"/>
        <end position="279"/>
    </location>
</feature>
<evidence type="ECO:0000256" key="4">
    <source>
        <dbReference type="SAM" id="Phobius"/>
    </source>
</evidence>
<dbReference type="PANTHER" id="PTHR11360:SF177">
    <property type="entry name" value="RIBOFLAVIN TRANSPORTER MCH5"/>
    <property type="match status" value="1"/>
</dbReference>
<feature type="transmembrane region" description="Helical" evidence="4">
    <location>
        <begin position="382"/>
        <end position="403"/>
    </location>
</feature>
<keyword evidence="4" id="KW-1133">Transmembrane helix</keyword>
<feature type="transmembrane region" description="Helical" evidence="4">
    <location>
        <begin position="415"/>
        <end position="436"/>
    </location>
</feature>
<comment type="similarity">
    <text evidence="2">Belongs to the major facilitator superfamily. Monocarboxylate porter (TC 2.A.1.13) family.</text>
</comment>
<reference evidence="5 6" key="1">
    <citation type="journal article" date="2019" name="Nat. Ecol. Evol.">
        <title>Megaphylogeny resolves global patterns of mushroom evolution.</title>
        <authorList>
            <person name="Varga T."/>
            <person name="Krizsan K."/>
            <person name="Foldi C."/>
            <person name="Dima B."/>
            <person name="Sanchez-Garcia M."/>
            <person name="Sanchez-Ramirez S."/>
            <person name="Szollosi G.J."/>
            <person name="Szarkandi J.G."/>
            <person name="Papp V."/>
            <person name="Albert L."/>
            <person name="Andreopoulos W."/>
            <person name="Angelini C."/>
            <person name="Antonin V."/>
            <person name="Barry K.W."/>
            <person name="Bougher N.L."/>
            <person name="Buchanan P."/>
            <person name="Buyck B."/>
            <person name="Bense V."/>
            <person name="Catcheside P."/>
            <person name="Chovatia M."/>
            <person name="Cooper J."/>
            <person name="Damon W."/>
            <person name="Desjardin D."/>
            <person name="Finy P."/>
            <person name="Geml J."/>
            <person name="Haridas S."/>
            <person name="Hughes K."/>
            <person name="Justo A."/>
            <person name="Karasinski D."/>
            <person name="Kautmanova I."/>
            <person name="Kiss B."/>
            <person name="Kocsube S."/>
            <person name="Kotiranta H."/>
            <person name="LaButti K.M."/>
            <person name="Lechner B.E."/>
            <person name="Liimatainen K."/>
            <person name="Lipzen A."/>
            <person name="Lukacs Z."/>
            <person name="Mihaltcheva S."/>
            <person name="Morgado L.N."/>
            <person name="Niskanen T."/>
            <person name="Noordeloos M.E."/>
            <person name="Ohm R.A."/>
            <person name="Ortiz-Santana B."/>
            <person name="Ovrebo C."/>
            <person name="Racz N."/>
            <person name="Riley R."/>
            <person name="Savchenko A."/>
            <person name="Shiryaev A."/>
            <person name="Soop K."/>
            <person name="Spirin V."/>
            <person name="Szebenyi C."/>
            <person name="Tomsovsky M."/>
            <person name="Tulloss R.E."/>
            <person name="Uehling J."/>
            <person name="Grigoriev I.V."/>
            <person name="Vagvolgyi C."/>
            <person name="Papp T."/>
            <person name="Martin F.M."/>
            <person name="Miettinen O."/>
            <person name="Hibbett D.S."/>
            <person name="Nagy L.G."/>
        </authorList>
    </citation>
    <scope>NUCLEOTIDE SEQUENCE [LARGE SCALE GENOMIC DNA]</scope>
    <source>
        <strain evidence="5 6">CBS 962.96</strain>
    </source>
</reference>
<dbReference type="EMBL" id="ML179075">
    <property type="protein sequence ID" value="THV02592.1"/>
    <property type="molecule type" value="Genomic_DNA"/>
</dbReference>
<dbReference type="InterPro" id="IPR036259">
    <property type="entry name" value="MFS_trans_sf"/>
</dbReference>
<proteinExistence type="inferred from homology"/>
<keyword evidence="4" id="KW-0472">Membrane</keyword>
<feature type="transmembrane region" description="Helical" evidence="4">
    <location>
        <begin position="347"/>
        <end position="370"/>
    </location>
</feature>
<evidence type="ECO:0000256" key="2">
    <source>
        <dbReference type="ARBA" id="ARBA00006727"/>
    </source>
</evidence>
<keyword evidence="6" id="KW-1185">Reference proteome</keyword>
<dbReference type="InterPro" id="IPR011701">
    <property type="entry name" value="MFS"/>
</dbReference>
<dbReference type="GO" id="GO:0016020">
    <property type="term" value="C:membrane"/>
    <property type="evidence" value="ECO:0007669"/>
    <property type="project" value="UniProtKB-SubCell"/>
</dbReference>
<dbReference type="SUPFAM" id="SSF103473">
    <property type="entry name" value="MFS general substrate transporter"/>
    <property type="match status" value="1"/>
</dbReference>
<name>A0A4S8MJ15_DENBC</name>
<feature type="transmembrane region" description="Helical" evidence="4">
    <location>
        <begin position="121"/>
        <end position="139"/>
    </location>
</feature>
<feature type="region of interest" description="Disordered" evidence="3">
    <location>
        <begin position="1"/>
        <end position="29"/>
    </location>
</feature>
<feature type="transmembrane region" description="Helical" evidence="4">
    <location>
        <begin position="291"/>
        <end position="310"/>
    </location>
</feature>
<dbReference type="PANTHER" id="PTHR11360">
    <property type="entry name" value="MONOCARBOXYLATE TRANSPORTER"/>
    <property type="match status" value="1"/>
</dbReference>
<evidence type="ECO:0000313" key="6">
    <source>
        <dbReference type="Proteomes" id="UP000297245"/>
    </source>
</evidence>
<feature type="transmembrane region" description="Helical" evidence="4">
    <location>
        <begin position="145"/>
        <end position="168"/>
    </location>
</feature>
<evidence type="ECO:0000256" key="1">
    <source>
        <dbReference type="ARBA" id="ARBA00004141"/>
    </source>
</evidence>
<dbReference type="InterPro" id="IPR050327">
    <property type="entry name" value="Proton-linked_MCT"/>
</dbReference>
<accession>A0A4S8MJ15</accession>
<sequence>MATLNPSSTVNSLPSPTLGLGLTRSVQPSREKAESVHTLSGHSYPEGGLEAWLVVFGSFLSLFATWGIINSYGVFHDYYSNVLLAQSSSSTIALIGALQLFLLYGCGPVVGRVFDLYGSKLLVPLGSIVTVVSLLLLSFCQPNETYQFFLADGLLFGVGSAIVFVPSIDVLGHWFNRQRPLAIGIVASGSSLGGVVYPILLERLIPKVGFPWAVRIMAFINLGCLALSCVTIKDRPTKRGRIWQEGIVDLTGFRDVKYCLACVATFILFYAQFIPYFYIQAYASYRQLPPMVSQYILAMMNAAGIIRILPSILAVHYGTLNVIIPSTLISGILVLGLWLPSKGVVPLVIFALSYGILSGVFIALLSAYIGSISPPERFGARLGCVWFFAAIACLVGTPTGGAFLQDRQNPNYGSLILFTGLMIIGGAIVLIIARVLHSRSWTYKI</sequence>
<gene>
    <name evidence="5" type="ORF">K435DRAFT_652869</name>
</gene>
<feature type="transmembrane region" description="Helical" evidence="4">
    <location>
        <begin position="51"/>
        <end position="72"/>
    </location>
</feature>
<protein>
    <submittedName>
        <fullName evidence="5">MFS general substrate transporter</fullName>
    </submittedName>
</protein>
<feature type="transmembrane region" description="Helical" evidence="4">
    <location>
        <begin position="180"/>
        <end position="200"/>
    </location>
</feature>
<dbReference type="GO" id="GO:0022857">
    <property type="term" value="F:transmembrane transporter activity"/>
    <property type="evidence" value="ECO:0007669"/>
    <property type="project" value="InterPro"/>
</dbReference>
<feature type="compositionally biased region" description="Polar residues" evidence="3">
    <location>
        <begin position="1"/>
        <end position="15"/>
    </location>
</feature>
<evidence type="ECO:0000313" key="5">
    <source>
        <dbReference type="EMBL" id="THV02592.1"/>
    </source>
</evidence>
<feature type="transmembrane region" description="Helical" evidence="4">
    <location>
        <begin position="212"/>
        <end position="232"/>
    </location>
</feature>
<keyword evidence="4" id="KW-0812">Transmembrane</keyword>
<dbReference type="Pfam" id="PF07690">
    <property type="entry name" value="MFS_1"/>
    <property type="match status" value="1"/>
</dbReference>
<dbReference type="Proteomes" id="UP000297245">
    <property type="component" value="Unassembled WGS sequence"/>
</dbReference>
<dbReference type="Gene3D" id="1.20.1250.20">
    <property type="entry name" value="MFS general substrate transporter like domains"/>
    <property type="match status" value="2"/>
</dbReference>
<organism evidence="5 6">
    <name type="scientific">Dendrothele bispora (strain CBS 962.96)</name>
    <dbReference type="NCBI Taxonomy" id="1314807"/>
    <lineage>
        <taxon>Eukaryota</taxon>
        <taxon>Fungi</taxon>
        <taxon>Dikarya</taxon>
        <taxon>Basidiomycota</taxon>
        <taxon>Agaricomycotina</taxon>
        <taxon>Agaricomycetes</taxon>
        <taxon>Agaricomycetidae</taxon>
        <taxon>Agaricales</taxon>
        <taxon>Agaricales incertae sedis</taxon>
        <taxon>Dendrothele</taxon>
    </lineage>
</organism>
<comment type="subcellular location">
    <subcellularLocation>
        <location evidence="1">Membrane</location>
        <topology evidence="1">Multi-pass membrane protein</topology>
    </subcellularLocation>
</comment>
<feature type="transmembrane region" description="Helical" evidence="4">
    <location>
        <begin position="92"/>
        <end position="114"/>
    </location>
</feature>
<dbReference type="AlphaFoldDB" id="A0A4S8MJ15"/>
<feature type="transmembrane region" description="Helical" evidence="4">
    <location>
        <begin position="322"/>
        <end position="341"/>
    </location>
</feature>
<dbReference type="CDD" id="cd17352">
    <property type="entry name" value="MFS_MCT_SLC16"/>
    <property type="match status" value="1"/>
</dbReference>
<dbReference type="OrthoDB" id="6509908at2759"/>
<evidence type="ECO:0000256" key="3">
    <source>
        <dbReference type="SAM" id="MobiDB-lite"/>
    </source>
</evidence>